<dbReference type="EMBL" id="BAABIW010000011">
    <property type="protein sequence ID" value="GAA5024629.1"/>
    <property type="molecule type" value="Genomic_DNA"/>
</dbReference>
<gene>
    <name evidence="9" type="ORF">GCM10023258_16830</name>
</gene>
<evidence type="ECO:0000256" key="5">
    <source>
        <dbReference type="ARBA" id="ARBA00023136"/>
    </source>
</evidence>
<dbReference type="Pfam" id="PF09924">
    <property type="entry name" value="LPG_synthase_C"/>
    <property type="match status" value="1"/>
</dbReference>
<comment type="caution">
    <text evidence="9">The sequence shown here is derived from an EMBL/GenBank/DDBJ whole genome shotgun (WGS) entry which is preliminary data.</text>
</comment>
<proteinExistence type="predicted"/>
<organism evidence="9 10">
    <name type="scientific">Terrabacter aeriphilus</name>
    <dbReference type="NCBI Taxonomy" id="515662"/>
    <lineage>
        <taxon>Bacteria</taxon>
        <taxon>Bacillati</taxon>
        <taxon>Actinomycetota</taxon>
        <taxon>Actinomycetes</taxon>
        <taxon>Micrococcales</taxon>
        <taxon>Intrasporangiaceae</taxon>
        <taxon>Terrabacter</taxon>
    </lineage>
</organism>
<keyword evidence="10" id="KW-1185">Reference proteome</keyword>
<evidence type="ECO:0000256" key="4">
    <source>
        <dbReference type="ARBA" id="ARBA00022989"/>
    </source>
</evidence>
<feature type="transmembrane region" description="Helical" evidence="7">
    <location>
        <begin position="337"/>
        <end position="359"/>
    </location>
</feature>
<keyword evidence="5 7" id="KW-0472">Membrane</keyword>
<dbReference type="InterPro" id="IPR051211">
    <property type="entry name" value="PG_lysyltransferase"/>
</dbReference>
<evidence type="ECO:0000256" key="1">
    <source>
        <dbReference type="ARBA" id="ARBA00004651"/>
    </source>
</evidence>
<feature type="transmembrane region" description="Helical" evidence="7">
    <location>
        <begin position="118"/>
        <end position="139"/>
    </location>
</feature>
<keyword evidence="2" id="KW-1003">Cell membrane</keyword>
<dbReference type="PANTHER" id="PTHR34697:SF2">
    <property type="entry name" value="PHOSPHATIDYLGLYCEROL LYSYLTRANSFERASE"/>
    <property type="match status" value="1"/>
</dbReference>
<feature type="transmembrane region" description="Helical" evidence="7">
    <location>
        <begin position="78"/>
        <end position="106"/>
    </location>
</feature>
<feature type="transmembrane region" description="Helical" evidence="7">
    <location>
        <begin position="182"/>
        <end position="201"/>
    </location>
</feature>
<name>A0ABP9JB75_9MICO</name>
<dbReference type="Proteomes" id="UP001500427">
    <property type="component" value="Unassembled WGS sequence"/>
</dbReference>
<feature type="transmembrane region" description="Helical" evidence="7">
    <location>
        <begin position="151"/>
        <end position="170"/>
    </location>
</feature>
<feature type="transmembrane region" description="Helical" evidence="7">
    <location>
        <begin position="36"/>
        <end position="58"/>
    </location>
</feature>
<feature type="domain" description="Phosphatidylglycerol lysyltransferase C-terminal" evidence="8">
    <location>
        <begin position="383"/>
        <end position="687"/>
    </location>
</feature>
<dbReference type="InterPro" id="IPR024320">
    <property type="entry name" value="LPG_synthase_C"/>
</dbReference>
<feature type="transmembrane region" description="Helical" evidence="7">
    <location>
        <begin position="296"/>
        <end position="317"/>
    </location>
</feature>
<evidence type="ECO:0000256" key="7">
    <source>
        <dbReference type="SAM" id="Phobius"/>
    </source>
</evidence>
<feature type="transmembrane region" description="Helical" evidence="7">
    <location>
        <begin position="236"/>
        <end position="257"/>
    </location>
</feature>
<evidence type="ECO:0000256" key="6">
    <source>
        <dbReference type="SAM" id="MobiDB-lite"/>
    </source>
</evidence>
<evidence type="ECO:0000259" key="8">
    <source>
        <dbReference type="Pfam" id="PF09924"/>
    </source>
</evidence>
<evidence type="ECO:0000313" key="10">
    <source>
        <dbReference type="Proteomes" id="UP001500427"/>
    </source>
</evidence>
<dbReference type="RefSeq" id="WP_345507020.1">
    <property type="nucleotide sequence ID" value="NZ_BAABIW010000011.1"/>
</dbReference>
<evidence type="ECO:0000313" key="9">
    <source>
        <dbReference type="EMBL" id="GAA5024629.1"/>
    </source>
</evidence>
<protein>
    <submittedName>
        <fullName evidence="9">DUF2156 domain-containing protein</fullName>
    </submittedName>
</protein>
<feature type="transmembrane region" description="Helical" evidence="7">
    <location>
        <begin position="207"/>
        <end position="224"/>
    </location>
</feature>
<keyword evidence="4 7" id="KW-1133">Transmembrane helix</keyword>
<keyword evidence="3 7" id="KW-0812">Transmembrane</keyword>
<evidence type="ECO:0000256" key="2">
    <source>
        <dbReference type="ARBA" id="ARBA00022475"/>
    </source>
</evidence>
<accession>A0ABP9JB75</accession>
<dbReference type="PANTHER" id="PTHR34697">
    <property type="entry name" value="PHOSPHATIDYLGLYCEROL LYSYLTRANSFERASE"/>
    <property type="match status" value="1"/>
</dbReference>
<reference evidence="10" key="1">
    <citation type="journal article" date="2019" name="Int. J. Syst. Evol. Microbiol.">
        <title>The Global Catalogue of Microorganisms (GCM) 10K type strain sequencing project: providing services to taxonomists for standard genome sequencing and annotation.</title>
        <authorList>
            <consortium name="The Broad Institute Genomics Platform"/>
            <consortium name="The Broad Institute Genome Sequencing Center for Infectious Disease"/>
            <person name="Wu L."/>
            <person name="Ma J."/>
        </authorList>
    </citation>
    <scope>NUCLEOTIDE SEQUENCE [LARGE SCALE GENOMIC DNA]</scope>
    <source>
        <strain evidence="10">JCM 17687</strain>
    </source>
</reference>
<evidence type="ECO:0000256" key="3">
    <source>
        <dbReference type="ARBA" id="ARBA00022692"/>
    </source>
</evidence>
<feature type="region of interest" description="Disordered" evidence="6">
    <location>
        <begin position="1"/>
        <end position="21"/>
    </location>
</feature>
<sequence length="730" mass="77773">MSTEQTDEPTGGAGPASARPAGTLPAVWTTARRIPFTLTVVGAMLVLGATTGTLWSALEGRALVDAVAYGLPALQDGRWWTPVTGAFFALTPAQYLPVAGGALVLLGWSELRVGTRRAAVAATSTHLTGVLLASVLLLVLDGTGWEWAERLAAQLDAGFSAGALGAVAAASATLTPPWRGRLRAVLSLYAIVALLYLGRLWDLEHAIGITVGLALGPVLLGRRPSPALPRFTRHEWRVVSSTFYVVSAVVTALLYFTPSDGPLGATTDDTDAFSVLISAGVSLLLADGLRRGSRRVWFLAGGLATLSLLAQSLLVVVEVVAPDQLNGEGQVVTSIPELVVTVVITLFQLAVLVLGRSAFQARSRRRRRAQLASGAGDRETAMALLKEHGGTTMSWMGTWPDNHWYVHRGPSGAPAGYVAFQVHRGTAIALGDPVAADAATRAAVLQGFVDEQETHGLQVCFFSVTQEVAEWGRSHGRRDVLVAEEAIIDLPDLEFKGKSWQSVRTALNRATKDGISYREGRLAEMPRGLLTQVRAISELWVSDKGLPEMGFTLGGVDEALDPDTVVGLAVDADMTVHGVTSWLPVHSPGGEVRGWTLDVMRRLPDGFRPVTEFLIASACLSFREQGAQLVSLSGAPLAHSGDGTAERAALERLLDQLGEAMEPLYGFRSLESFKQKFRPRHEPVHLVFTDEAALPRIGLALTSAYLPDASLRDLARAGLQSRREGAGVES</sequence>
<comment type="subcellular location">
    <subcellularLocation>
        <location evidence="1">Cell membrane</location>
        <topology evidence="1">Multi-pass membrane protein</topology>
    </subcellularLocation>
</comment>
<feature type="transmembrane region" description="Helical" evidence="7">
    <location>
        <begin position="272"/>
        <end position="289"/>
    </location>
</feature>